<evidence type="ECO:0000256" key="7">
    <source>
        <dbReference type="ARBA" id="ARBA00023242"/>
    </source>
</evidence>
<dbReference type="AlphaFoldDB" id="A0A1L9VDX2"/>
<evidence type="ECO:0000256" key="10">
    <source>
        <dbReference type="SAM" id="MobiDB-lite"/>
    </source>
</evidence>
<feature type="region of interest" description="Disordered" evidence="10">
    <location>
        <begin position="334"/>
        <end position="452"/>
    </location>
</feature>
<keyword evidence="6 9" id="KW-0804">Transcription</keyword>
<evidence type="ECO:0000256" key="8">
    <source>
        <dbReference type="ARBA" id="ARBA00032018"/>
    </source>
</evidence>
<accession>A0A1L9VDX2</accession>
<evidence type="ECO:0000256" key="5">
    <source>
        <dbReference type="ARBA" id="ARBA00023159"/>
    </source>
</evidence>
<keyword evidence="5 9" id="KW-0010">Activator</keyword>
<feature type="compositionally biased region" description="Basic and acidic residues" evidence="10">
    <location>
        <begin position="147"/>
        <end position="156"/>
    </location>
</feature>
<comment type="similarity">
    <text evidence="2 9">Belongs to the Mediator complex subunit 19 family.</text>
</comment>
<reference evidence="12" key="1">
    <citation type="journal article" date="2017" name="Genome Biol.">
        <title>Comparative genomics reveals high biological diversity and specific adaptations in the industrially and medically important fungal genus Aspergillus.</title>
        <authorList>
            <person name="de Vries R.P."/>
            <person name="Riley R."/>
            <person name="Wiebenga A."/>
            <person name="Aguilar-Osorio G."/>
            <person name="Amillis S."/>
            <person name="Uchima C.A."/>
            <person name="Anderluh G."/>
            <person name="Asadollahi M."/>
            <person name="Askin M."/>
            <person name="Barry K."/>
            <person name="Battaglia E."/>
            <person name="Bayram O."/>
            <person name="Benocci T."/>
            <person name="Braus-Stromeyer S.A."/>
            <person name="Caldana C."/>
            <person name="Canovas D."/>
            <person name="Cerqueira G.C."/>
            <person name="Chen F."/>
            <person name="Chen W."/>
            <person name="Choi C."/>
            <person name="Clum A."/>
            <person name="Dos Santos R.A."/>
            <person name="Damasio A.R."/>
            <person name="Diallinas G."/>
            <person name="Emri T."/>
            <person name="Fekete E."/>
            <person name="Flipphi M."/>
            <person name="Freyberg S."/>
            <person name="Gallo A."/>
            <person name="Gournas C."/>
            <person name="Habgood R."/>
            <person name="Hainaut M."/>
            <person name="Harispe M.L."/>
            <person name="Henrissat B."/>
            <person name="Hilden K.S."/>
            <person name="Hope R."/>
            <person name="Hossain A."/>
            <person name="Karabika E."/>
            <person name="Karaffa L."/>
            <person name="Karanyi Z."/>
            <person name="Krasevec N."/>
            <person name="Kuo A."/>
            <person name="Kusch H."/>
            <person name="LaButti K."/>
            <person name="Lagendijk E.L."/>
            <person name="Lapidus A."/>
            <person name="Levasseur A."/>
            <person name="Lindquist E."/>
            <person name="Lipzen A."/>
            <person name="Logrieco A.F."/>
            <person name="MacCabe A."/>
            <person name="Maekelae M.R."/>
            <person name="Malavazi I."/>
            <person name="Melin P."/>
            <person name="Meyer V."/>
            <person name="Mielnichuk N."/>
            <person name="Miskei M."/>
            <person name="Molnar A.P."/>
            <person name="Mule G."/>
            <person name="Ngan C.Y."/>
            <person name="Orejas M."/>
            <person name="Orosz E."/>
            <person name="Ouedraogo J.P."/>
            <person name="Overkamp K.M."/>
            <person name="Park H.-S."/>
            <person name="Perrone G."/>
            <person name="Piumi F."/>
            <person name="Punt P.J."/>
            <person name="Ram A.F."/>
            <person name="Ramon A."/>
            <person name="Rauscher S."/>
            <person name="Record E."/>
            <person name="Riano-Pachon D.M."/>
            <person name="Robert V."/>
            <person name="Roehrig J."/>
            <person name="Ruller R."/>
            <person name="Salamov A."/>
            <person name="Salih N.S."/>
            <person name="Samson R.A."/>
            <person name="Sandor E."/>
            <person name="Sanguinetti M."/>
            <person name="Schuetze T."/>
            <person name="Sepcic K."/>
            <person name="Shelest E."/>
            <person name="Sherlock G."/>
            <person name="Sophianopoulou V."/>
            <person name="Squina F.M."/>
            <person name="Sun H."/>
            <person name="Susca A."/>
            <person name="Todd R.B."/>
            <person name="Tsang A."/>
            <person name="Unkles S.E."/>
            <person name="van de Wiele N."/>
            <person name="van Rossen-Uffink D."/>
            <person name="Oliveira J.V."/>
            <person name="Vesth T.C."/>
            <person name="Visser J."/>
            <person name="Yu J.-H."/>
            <person name="Zhou M."/>
            <person name="Andersen M.R."/>
            <person name="Archer D.B."/>
            <person name="Baker S.E."/>
            <person name="Benoit I."/>
            <person name="Brakhage A.A."/>
            <person name="Braus G.H."/>
            <person name="Fischer R."/>
            <person name="Frisvad J.C."/>
            <person name="Goldman G.H."/>
            <person name="Houbraken J."/>
            <person name="Oakley B."/>
            <person name="Pocsi I."/>
            <person name="Scazzocchio C."/>
            <person name="Seiboth B."/>
            <person name="vanKuyk P.A."/>
            <person name="Wortman J."/>
            <person name="Dyer P.S."/>
            <person name="Grigoriev I.V."/>
        </authorList>
    </citation>
    <scope>NUCLEOTIDE SEQUENCE [LARGE SCALE GENOMIC DNA]</scope>
    <source>
        <strain evidence="12">CBS 516.65</strain>
    </source>
</reference>
<keyword evidence="4 9" id="KW-0805">Transcription regulation</keyword>
<comment type="subcellular location">
    <subcellularLocation>
        <location evidence="1 9">Nucleus</location>
    </subcellularLocation>
</comment>
<feature type="compositionally biased region" description="Low complexity" evidence="10">
    <location>
        <begin position="77"/>
        <end position="110"/>
    </location>
</feature>
<evidence type="ECO:0000256" key="1">
    <source>
        <dbReference type="ARBA" id="ARBA00004123"/>
    </source>
</evidence>
<dbReference type="GO" id="GO:0003712">
    <property type="term" value="F:transcription coregulator activity"/>
    <property type="evidence" value="ECO:0007669"/>
    <property type="project" value="InterPro"/>
</dbReference>
<feature type="compositionally biased region" description="Polar residues" evidence="10">
    <location>
        <begin position="119"/>
        <end position="132"/>
    </location>
</feature>
<evidence type="ECO:0000256" key="6">
    <source>
        <dbReference type="ARBA" id="ARBA00023163"/>
    </source>
</evidence>
<feature type="compositionally biased region" description="Polar residues" evidence="10">
    <location>
        <begin position="50"/>
        <end position="76"/>
    </location>
</feature>
<dbReference type="EMBL" id="KV878903">
    <property type="protein sequence ID" value="OJJ82110.1"/>
    <property type="molecule type" value="Genomic_DNA"/>
</dbReference>
<dbReference type="STRING" id="1160497.A0A1L9VDX2"/>
<dbReference type="Pfam" id="PF08633">
    <property type="entry name" value="Rox3"/>
    <property type="match status" value="1"/>
</dbReference>
<evidence type="ECO:0000256" key="3">
    <source>
        <dbReference type="ARBA" id="ARBA00019615"/>
    </source>
</evidence>
<keyword evidence="12" id="KW-1185">Reference proteome</keyword>
<dbReference type="GO" id="GO:0016592">
    <property type="term" value="C:mediator complex"/>
    <property type="evidence" value="ECO:0007669"/>
    <property type="project" value="InterPro"/>
</dbReference>
<evidence type="ECO:0000256" key="2">
    <source>
        <dbReference type="ARBA" id="ARBA00009259"/>
    </source>
</evidence>
<gene>
    <name evidence="9" type="primary">MED19</name>
    <name evidence="11" type="ORF">ASPGLDRAFT_131039</name>
</gene>
<evidence type="ECO:0000256" key="4">
    <source>
        <dbReference type="ARBA" id="ARBA00023015"/>
    </source>
</evidence>
<feature type="region of interest" description="Disordered" evidence="10">
    <location>
        <begin position="1"/>
        <end position="195"/>
    </location>
</feature>
<dbReference type="GO" id="GO:0006357">
    <property type="term" value="P:regulation of transcription by RNA polymerase II"/>
    <property type="evidence" value="ECO:0007669"/>
    <property type="project" value="InterPro"/>
</dbReference>
<protein>
    <recommendedName>
        <fullName evidence="3 9">Mediator of RNA polymerase II transcription subunit 19</fullName>
    </recommendedName>
    <alternativeName>
        <fullName evidence="8 9">Mediator complex subunit 19</fullName>
    </alternativeName>
</protein>
<dbReference type="Proteomes" id="UP000184300">
    <property type="component" value="Unassembled WGS sequence"/>
</dbReference>
<keyword evidence="7 9" id="KW-0539">Nucleus</keyword>
<dbReference type="OrthoDB" id="2160599at2759"/>
<name>A0A1L9VDX2_ASPGL</name>
<organism evidence="11 12">
    <name type="scientific">Aspergillus glaucus CBS 516.65</name>
    <dbReference type="NCBI Taxonomy" id="1160497"/>
    <lineage>
        <taxon>Eukaryota</taxon>
        <taxon>Fungi</taxon>
        <taxon>Dikarya</taxon>
        <taxon>Ascomycota</taxon>
        <taxon>Pezizomycotina</taxon>
        <taxon>Eurotiomycetes</taxon>
        <taxon>Eurotiomycetidae</taxon>
        <taxon>Eurotiales</taxon>
        <taxon>Aspergillaceae</taxon>
        <taxon>Aspergillus</taxon>
        <taxon>Aspergillus subgen. Aspergillus</taxon>
    </lineage>
</organism>
<dbReference type="InterPro" id="IPR013942">
    <property type="entry name" value="Mediator_Med19_fun"/>
</dbReference>
<feature type="compositionally biased region" description="Low complexity" evidence="10">
    <location>
        <begin position="178"/>
        <end position="195"/>
    </location>
</feature>
<evidence type="ECO:0000256" key="9">
    <source>
        <dbReference type="RuleBase" id="RU364151"/>
    </source>
</evidence>
<evidence type="ECO:0000313" key="12">
    <source>
        <dbReference type="Proteomes" id="UP000184300"/>
    </source>
</evidence>
<proteinExistence type="inferred from homology"/>
<comment type="function">
    <text evidence="9">Component of the Mediator complex, a coactivator involved in the regulated transcription of nearly all RNA polymerase II-dependent genes. Mediator functions as a bridge to convey information from gene-specific regulatory proteins to the basal RNA polymerase II transcription machinery. Mediator is recruited to promoters by direct interactions with regulatory proteins and serves as a scaffold for the assembly of a functional preinitiation complex with RNA polymerase II and the general transcription factors.</text>
</comment>
<feature type="compositionally biased region" description="Polar residues" evidence="10">
    <location>
        <begin position="31"/>
        <end position="41"/>
    </location>
</feature>
<comment type="subunit">
    <text evidence="9">Component of the Mediator complex.</text>
</comment>
<dbReference type="VEuPathDB" id="FungiDB:ASPGLDRAFT_131039"/>
<sequence>MSDRASSATFRVGFPSPSSPSVGYLKENDQPYISSDHFPQTPTSPPLMSVSAQSHATHFAPSQTSPRQATSQSADYSSLPSSDPMSSQVSQQPTLSSTTTSFPTPASSVSGHLVDADKSTGTGMQESGSTAMANADAALTQTPPQHTRTDHDRDMGGTDPGSGVRNSANTDAMEIDNNDNSGSSNNGGAASLENNGFSLNSLQREFTSAYHLCKSSHVVTGPDPSLDLVSLYGLGPAARSVARIDPVTGDKINRLRKSYEGKLKGLGLAGRNKPVKNEPSMPGSLRHLTMWPEEEWQNQKVFGKQIKVADMDSALQQLQMKAVKLEPGTVPNNDYWEDVLGHEKPSKHTGAGDSGKKTAAPSGGVRAPSQPNGSPASAELERSRPSRGHKRRYDDNSFIGYGEGYADDDDEGAFYSNSEGIGKKKRKKDHVPKVSTPLSERRGNGMFGIGAR</sequence>
<evidence type="ECO:0000313" key="11">
    <source>
        <dbReference type="EMBL" id="OJJ82110.1"/>
    </source>
</evidence>